<dbReference type="RefSeq" id="XP_060302143.1">
    <property type="nucleotide sequence ID" value="XM_060436413.1"/>
</dbReference>
<keyword evidence="2" id="KW-0547">Nucleotide-binding</keyword>
<keyword evidence="7" id="KW-1185">Reference proteome</keyword>
<dbReference type="CDD" id="cd00009">
    <property type="entry name" value="AAA"/>
    <property type="match status" value="1"/>
</dbReference>
<reference evidence="6" key="1">
    <citation type="submission" date="2023-06" db="EMBL/GenBank/DDBJ databases">
        <title>Genome-scale phylogeny and comparative genomics of the fungal order Sordariales.</title>
        <authorList>
            <consortium name="Lawrence Berkeley National Laboratory"/>
            <person name="Hensen N."/>
            <person name="Bonometti L."/>
            <person name="Westerberg I."/>
            <person name="Brannstrom I.O."/>
            <person name="Guillou S."/>
            <person name="Cros-Aarteil S."/>
            <person name="Calhoun S."/>
            <person name="Haridas S."/>
            <person name="Kuo A."/>
            <person name="Mondo S."/>
            <person name="Pangilinan J."/>
            <person name="Riley R."/>
            <person name="LaButti K."/>
            <person name="Andreopoulos B."/>
            <person name="Lipzen A."/>
            <person name="Chen C."/>
            <person name="Yanf M."/>
            <person name="Daum C."/>
            <person name="Ng V."/>
            <person name="Clum A."/>
            <person name="Steindorff A."/>
            <person name="Ohm R."/>
            <person name="Martin F."/>
            <person name="Silar P."/>
            <person name="Natvig D."/>
            <person name="Lalanne C."/>
            <person name="Gautier V."/>
            <person name="Ament-velasquez S.L."/>
            <person name="Kruys A."/>
            <person name="Hutchinson M.I."/>
            <person name="Powell A.J."/>
            <person name="Barry K."/>
            <person name="Miller A.N."/>
            <person name="Grigoriev I.V."/>
            <person name="Debuchy R."/>
            <person name="Gladieux P."/>
            <person name="Thoren M.H."/>
            <person name="Johannesson H."/>
        </authorList>
    </citation>
    <scope>NUCLEOTIDE SEQUENCE</scope>
    <source>
        <strain evidence="6">SMH2392-1A</strain>
    </source>
</reference>
<dbReference type="Pfam" id="PF03969">
    <property type="entry name" value="AFG1_ATPase"/>
    <property type="match status" value="2"/>
</dbReference>
<dbReference type="GO" id="GO:0005524">
    <property type="term" value="F:ATP binding"/>
    <property type="evidence" value="ECO:0007669"/>
    <property type="project" value="UniProtKB-KW"/>
</dbReference>
<evidence type="ECO:0000256" key="3">
    <source>
        <dbReference type="ARBA" id="ARBA00022840"/>
    </source>
</evidence>
<dbReference type="Proteomes" id="UP001172101">
    <property type="component" value="Unassembled WGS sequence"/>
</dbReference>
<dbReference type="GO" id="GO:0005739">
    <property type="term" value="C:mitochondrion"/>
    <property type="evidence" value="ECO:0007669"/>
    <property type="project" value="TreeGrafter"/>
</dbReference>
<dbReference type="Gene3D" id="3.40.50.300">
    <property type="entry name" value="P-loop containing nucleotide triphosphate hydrolases"/>
    <property type="match status" value="1"/>
</dbReference>
<dbReference type="InterPro" id="IPR005654">
    <property type="entry name" value="ATPase_AFG1-like"/>
</dbReference>
<dbReference type="InterPro" id="IPR027417">
    <property type="entry name" value="P-loop_NTPase"/>
</dbReference>
<dbReference type="EMBL" id="JAUIRO010000001">
    <property type="protein sequence ID" value="KAK0733266.1"/>
    <property type="molecule type" value="Genomic_DNA"/>
</dbReference>
<comment type="similarity">
    <text evidence="1">Belongs to the AFG1 ATPase family.</text>
</comment>
<organism evidence="6 7">
    <name type="scientific">Lasiosphaeria miniovina</name>
    <dbReference type="NCBI Taxonomy" id="1954250"/>
    <lineage>
        <taxon>Eukaryota</taxon>
        <taxon>Fungi</taxon>
        <taxon>Dikarya</taxon>
        <taxon>Ascomycota</taxon>
        <taxon>Pezizomycotina</taxon>
        <taxon>Sordariomycetes</taxon>
        <taxon>Sordariomycetidae</taxon>
        <taxon>Sordariales</taxon>
        <taxon>Lasiosphaeriaceae</taxon>
        <taxon>Lasiosphaeria</taxon>
    </lineage>
</organism>
<evidence type="ECO:0000256" key="1">
    <source>
        <dbReference type="ARBA" id="ARBA00010322"/>
    </source>
</evidence>
<name>A0AA40EDC3_9PEZI</name>
<dbReference type="SUPFAM" id="SSF52540">
    <property type="entry name" value="P-loop containing nucleoside triphosphate hydrolases"/>
    <property type="match status" value="1"/>
</dbReference>
<protein>
    <submittedName>
        <fullName evidence="6">AFG1-like ATPase-domain-containing protein</fullName>
    </submittedName>
</protein>
<sequence length="668" mass="74555">MRRHVVPSVTSVTITDPLVKYNALIATGVCSPDTSQYRLAHHLQKLYLRLKDYIPAQEHRARLQQIARAVDAADDGGGSGGGGRDELATKKHPIRRNPLFARFFEKAGSEASDSLALTRILTSQQAALHIDSPKGLFLSGEVGTGKSMLLDLLAEGLPTRRKKRWHFNTFMLHAFSRLEQFRKSRPQLAPGDQQYSILWMAKEMVEQSPILFLDEFQLPDRAASKIMSNLFITFFQLGGVLIVSSNRMPEELEKATGSSYSPPATGGLVEKVLGLGKRRFGGELFGQSSDFAAFLDVLKARCDFWHIEGTKDWRRREVSDSQLRGSGDLGIPMDSGLMDSETFSQPTYGQLSQGMVGHTQATSHRTPAMFFVPSEGDERWTSALRYGDESLNPLSAVWEPSNLVVYGRQVIVPRQHDGFAYWNFTELVSSFGPADYITLASNYHTFIIDQVPILTLSMKNEARRFITLLDALYESRCKLVIRAGAGPDDLFFPEMRKKPLSSSGSQTAAARGDDGGDAMYAETIAEVFQDQVSPFRPNISTYADSSKAKYDPDQDSDFGLETERKVDFGQTGAFTGEDERFAYKRATSRLWQLCSWQWHSREGDWWKPLPGDARHWEGSEASRPVSPSPSRASQSEIVLGPSTELTEPAGLERFGIAHYKKGEKKTFN</sequence>
<accession>A0AA40EDC3</accession>
<dbReference type="InterPro" id="IPR003593">
    <property type="entry name" value="AAA+_ATPase"/>
</dbReference>
<dbReference type="PANTHER" id="PTHR12169">
    <property type="entry name" value="ATPASE N2B"/>
    <property type="match status" value="1"/>
</dbReference>
<dbReference type="PANTHER" id="PTHR12169:SF2">
    <property type="entry name" value="AFG1P"/>
    <property type="match status" value="1"/>
</dbReference>
<comment type="caution">
    <text evidence="6">The sequence shown here is derived from an EMBL/GenBank/DDBJ whole genome shotgun (WGS) entry which is preliminary data.</text>
</comment>
<gene>
    <name evidence="6" type="ORF">B0T26DRAFT_632055</name>
</gene>
<proteinExistence type="inferred from homology"/>
<evidence type="ECO:0000256" key="2">
    <source>
        <dbReference type="ARBA" id="ARBA00022741"/>
    </source>
</evidence>
<keyword evidence="3" id="KW-0067">ATP-binding</keyword>
<dbReference type="AlphaFoldDB" id="A0AA40EDC3"/>
<feature type="region of interest" description="Disordered" evidence="4">
    <location>
        <begin position="616"/>
        <end position="651"/>
    </location>
</feature>
<evidence type="ECO:0000313" key="6">
    <source>
        <dbReference type="EMBL" id="KAK0733266.1"/>
    </source>
</evidence>
<evidence type="ECO:0000259" key="5">
    <source>
        <dbReference type="SMART" id="SM00382"/>
    </source>
</evidence>
<evidence type="ECO:0000313" key="7">
    <source>
        <dbReference type="Proteomes" id="UP001172101"/>
    </source>
</evidence>
<dbReference type="SMART" id="SM00382">
    <property type="entry name" value="AAA"/>
    <property type="match status" value="1"/>
</dbReference>
<feature type="compositionally biased region" description="Low complexity" evidence="4">
    <location>
        <begin position="621"/>
        <end position="636"/>
    </location>
</feature>
<evidence type="ECO:0000256" key="4">
    <source>
        <dbReference type="SAM" id="MobiDB-lite"/>
    </source>
</evidence>
<feature type="domain" description="AAA+ ATPase" evidence="5">
    <location>
        <begin position="132"/>
        <end position="279"/>
    </location>
</feature>
<dbReference type="GO" id="GO:0016887">
    <property type="term" value="F:ATP hydrolysis activity"/>
    <property type="evidence" value="ECO:0007669"/>
    <property type="project" value="InterPro"/>
</dbReference>
<dbReference type="GeneID" id="85319683"/>